<dbReference type="EMBL" id="CAJGYO010000019">
    <property type="protein sequence ID" value="CAD6340188.1"/>
    <property type="molecule type" value="Genomic_DNA"/>
</dbReference>
<reference evidence="1" key="1">
    <citation type="submission" date="2020-10" db="EMBL/GenBank/DDBJ databases">
        <authorList>
            <person name="Han B."/>
            <person name="Lu T."/>
            <person name="Zhao Q."/>
            <person name="Huang X."/>
            <person name="Zhao Y."/>
        </authorList>
    </citation>
    <scope>NUCLEOTIDE SEQUENCE</scope>
</reference>
<dbReference type="Proteomes" id="UP000604825">
    <property type="component" value="Unassembled WGS sequence"/>
</dbReference>
<keyword evidence="2" id="KW-1185">Reference proteome</keyword>
<sequence>MNELPAADAQDGDDDHLPAQIFVDSFKKTLPRSVLSTPILRVTKPARVLDDVDLVPKRSARLAAKSRYREMHREAQARKVMMKRLGFEMETQVPDEASFDEFQEVFALPLTPSKREAMEILFPGRKQRAPSAVRAA</sequence>
<dbReference type="AlphaFoldDB" id="A0A811SI13"/>
<proteinExistence type="predicted"/>
<gene>
    <name evidence="1" type="ORF">NCGR_LOCUS64286</name>
</gene>
<evidence type="ECO:0000313" key="1">
    <source>
        <dbReference type="EMBL" id="CAD6340188.1"/>
    </source>
</evidence>
<accession>A0A811SI13</accession>
<protein>
    <submittedName>
        <fullName evidence="1">Uncharacterized protein</fullName>
    </submittedName>
</protein>
<organism evidence="1 2">
    <name type="scientific">Miscanthus lutarioriparius</name>
    <dbReference type="NCBI Taxonomy" id="422564"/>
    <lineage>
        <taxon>Eukaryota</taxon>
        <taxon>Viridiplantae</taxon>
        <taxon>Streptophyta</taxon>
        <taxon>Embryophyta</taxon>
        <taxon>Tracheophyta</taxon>
        <taxon>Spermatophyta</taxon>
        <taxon>Magnoliopsida</taxon>
        <taxon>Liliopsida</taxon>
        <taxon>Poales</taxon>
        <taxon>Poaceae</taxon>
        <taxon>PACMAD clade</taxon>
        <taxon>Panicoideae</taxon>
        <taxon>Andropogonodae</taxon>
        <taxon>Andropogoneae</taxon>
        <taxon>Saccharinae</taxon>
        <taxon>Miscanthus</taxon>
    </lineage>
</organism>
<evidence type="ECO:0000313" key="2">
    <source>
        <dbReference type="Proteomes" id="UP000604825"/>
    </source>
</evidence>
<name>A0A811SI13_9POAL</name>
<comment type="caution">
    <text evidence="1">The sequence shown here is derived from an EMBL/GenBank/DDBJ whole genome shotgun (WGS) entry which is preliminary data.</text>
</comment>